<keyword evidence="3" id="KW-1185">Reference proteome</keyword>
<evidence type="ECO:0000313" key="3">
    <source>
        <dbReference type="Proteomes" id="UP001595615"/>
    </source>
</evidence>
<protein>
    <submittedName>
        <fullName evidence="2">Uncharacterized protein</fullName>
    </submittedName>
</protein>
<gene>
    <name evidence="2" type="ORF">ACFOMD_10980</name>
</gene>
<organism evidence="2 3">
    <name type="scientific">Sphingoaurantiacus capsulatus</name>
    <dbReference type="NCBI Taxonomy" id="1771310"/>
    <lineage>
        <taxon>Bacteria</taxon>
        <taxon>Pseudomonadati</taxon>
        <taxon>Pseudomonadota</taxon>
        <taxon>Alphaproteobacteria</taxon>
        <taxon>Sphingomonadales</taxon>
        <taxon>Sphingosinicellaceae</taxon>
        <taxon>Sphingoaurantiacus</taxon>
    </lineage>
</organism>
<keyword evidence="1" id="KW-0472">Membrane</keyword>
<keyword evidence="1" id="KW-1133">Transmembrane helix</keyword>
<dbReference type="Proteomes" id="UP001595615">
    <property type="component" value="Unassembled WGS sequence"/>
</dbReference>
<feature type="transmembrane region" description="Helical" evidence="1">
    <location>
        <begin position="62"/>
        <end position="81"/>
    </location>
</feature>
<name>A0ABV7XEK7_9SPHN</name>
<evidence type="ECO:0000256" key="1">
    <source>
        <dbReference type="SAM" id="Phobius"/>
    </source>
</evidence>
<evidence type="ECO:0000313" key="2">
    <source>
        <dbReference type="EMBL" id="MFC3713099.1"/>
    </source>
</evidence>
<proteinExistence type="predicted"/>
<dbReference type="RefSeq" id="WP_380861269.1">
    <property type="nucleotide sequence ID" value="NZ_JBHRXV010000010.1"/>
</dbReference>
<comment type="caution">
    <text evidence="2">The sequence shown here is derived from an EMBL/GenBank/DDBJ whole genome shotgun (WGS) entry which is preliminary data.</text>
</comment>
<sequence>MPDDELRALLARYPDLDARDRRRLRKLYQEASATEIMAILLHPDLGPKARRVERPSDFTWDVWLALTAAAAALLIALYLLMQS</sequence>
<dbReference type="EMBL" id="JBHRXV010000010">
    <property type="protein sequence ID" value="MFC3713099.1"/>
    <property type="molecule type" value="Genomic_DNA"/>
</dbReference>
<accession>A0ABV7XEK7</accession>
<keyword evidence="1" id="KW-0812">Transmembrane</keyword>
<reference evidence="3" key="1">
    <citation type="journal article" date="2019" name="Int. J. Syst. Evol. Microbiol.">
        <title>The Global Catalogue of Microorganisms (GCM) 10K type strain sequencing project: providing services to taxonomists for standard genome sequencing and annotation.</title>
        <authorList>
            <consortium name="The Broad Institute Genomics Platform"/>
            <consortium name="The Broad Institute Genome Sequencing Center for Infectious Disease"/>
            <person name="Wu L."/>
            <person name="Ma J."/>
        </authorList>
    </citation>
    <scope>NUCLEOTIDE SEQUENCE [LARGE SCALE GENOMIC DNA]</scope>
    <source>
        <strain evidence="3">KCTC 42644</strain>
    </source>
</reference>